<evidence type="ECO:0000313" key="2">
    <source>
        <dbReference type="EMBL" id="OQR66342.1"/>
    </source>
</evidence>
<dbReference type="Proteomes" id="UP000192247">
    <property type="component" value="Unassembled WGS sequence"/>
</dbReference>
<comment type="caution">
    <text evidence="2">The sequence shown here is derived from an EMBL/GenBank/DDBJ whole genome shotgun (WGS) entry which is preliminary data.</text>
</comment>
<gene>
    <name evidence="2" type="ORF">BIW11_14225</name>
</gene>
<dbReference type="EMBL" id="MNPL01032880">
    <property type="protein sequence ID" value="OQR66342.1"/>
    <property type="molecule type" value="Genomic_DNA"/>
</dbReference>
<feature type="region of interest" description="Disordered" evidence="1">
    <location>
        <begin position="98"/>
        <end position="134"/>
    </location>
</feature>
<feature type="compositionally biased region" description="Polar residues" evidence="1">
    <location>
        <begin position="60"/>
        <end position="72"/>
    </location>
</feature>
<proteinExistence type="predicted"/>
<reference evidence="2 3" key="1">
    <citation type="journal article" date="2017" name="Gigascience">
        <title>Draft genome of the honey bee ectoparasitic mite, Tropilaelaps mercedesae, is shaped by the parasitic life history.</title>
        <authorList>
            <person name="Dong X."/>
            <person name="Armstrong S.D."/>
            <person name="Xia D."/>
            <person name="Makepeace B.L."/>
            <person name="Darby A.C."/>
            <person name="Kadowaki T."/>
        </authorList>
    </citation>
    <scope>NUCLEOTIDE SEQUENCE [LARGE SCALE GENOMIC DNA]</scope>
    <source>
        <strain evidence="2">Wuxi-XJTLU</strain>
    </source>
</reference>
<accession>A0A1V9WYV3</accession>
<feature type="region of interest" description="Disordered" evidence="1">
    <location>
        <begin position="48"/>
        <end position="72"/>
    </location>
</feature>
<protein>
    <submittedName>
        <fullName evidence="2">Uncharacterized protein</fullName>
    </submittedName>
</protein>
<name>A0A1V9WYV3_9ACAR</name>
<organism evidence="2 3">
    <name type="scientific">Tropilaelaps mercedesae</name>
    <dbReference type="NCBI Taxonomy" id="418985"/>
    <lineage>
        <taxon>Eukaryota</taxon>
        <taxon>Metazoa</taxon>
        <taxon>Ecdysozoa</taxon>
        <taxon>Arthropoda</taxon>
        <taxon>Chelicerata</taxon>
        <taxon>Arachnida</taxon>
        <taxon>Acari</taxon>
        <taxon>Parasitiformes</taxon>
        <taxon>Mesostigmata</taxon>
        <taxon>Gamasina</taxon>
        <taxon>Dermanyssoidea</taxon>
        <taxon>Laelapidae</taxon>
        <taxon>Tropilaelaps</taxon>
    </lineage>
</organism>
<sequence length="238" mass="24823">MSTDASSAERRTTSNGLRLKSGRAADSLRVGFDGTTSINPPLPGLSINMGGGSPSGSADLDTSNSGIQGTSRVGTSLFGRSIRLGGDTLNLAEGTLSRSQDHLTGGSSRNRVALSGSSNKLATSSHSRLRVASTDPKLGGSSAFLLGRSLGGTKLRGSVTMSSLWTAPTGGRSSLDTSKKRSFSVISKESRFGTYSSPSERRITLRTPVNSPEADIIEISHEDHTFPDTNWSVCISTK</sequence>
<dbReference type="AlphaFoldDB" id="A0A1V9WYV3"/>
<evidence type="ECO:0000313" key="3">
    <source>
        <dbReference type="Proteomes" id="UP000192247"/>
    </source>
</evidence>
<evidence type="ECO:0000256" key="1">
    <source>
        <dbReference type="SAM" id="MobiDB-lite"/>
    </source>
</evidence>
<feature type="compositionally biased region" description="Polar residues" evidence="1">
    <location>
        <begin position="105"/>
        <end position="126"/>
    </location>
</feature>
<feature type="region of interest" description="Disordered" evidence="1">
    <location>
        <begin position="1"/>
        <end position="22"/>
    </location>
</feature>
<keyword evidence="3" id="KW-1185">Reference proteome</keyword>